<organism evidence="2 3">
    <name type="scientific">Phtheirospermum japonicum</name>
    <dbReference type="NCBI Taxonomy" id="374723"/>
    <lineage>
        <taxon>Eukaryota</taxon>
        <taxon>Viridiplantae</taxon>
        <taxon>Streptophyta</taxon>
        <taxon>Embryophyta</taxon>
        <taxon>Tracheophyta</taxon>
        <taxon>Spermatophyta</taxon>
        <taxon>Magnoliopsida</taxon>
        <taxon>eudicotyledons</taxon>
        <taxon>Gunneridae</taxon>
        <taxon>Pentapetalae</taxon>
        <taxon>asterids</taxon>
        <taxon>lamiids</taxon>
        <taxon>Lamiales</taxon>
        <taxon>Orobanchaceae</taxon>
        <taxon>Orobanchaceae incertae sedis</taxon>
        <taxon>Phtheirospermum</taxon>
    </lineage>
</organism>
<feature type="region of interest" description="Disordered" evidence="1">
    <location>
        <begin position="1"/>
        <end position="29"/>
    </location>
</feature>
<name>A0A830B1N2_9LAMI</name>
<dbReference type="EMBL" id="BMAC01000002">
    <property type="protein sequence ID" value="GFP78818.1"/>
    <property type="molecule type" value="Genomic_DNA"/>
</dbReference>
<protein>
    <submittedName>
        <fullName evidence="2">Uncharacterized protein</fullName>
    </submittedName>
</protein>
<evidence type="ECO:0000256" key="1">
    <source>
        <dbReference type="SAM" id="MobiDB-lite"/>
    </source>
</evidence>
<dbReference type="OrthoDB" id="672819at2759"/>
<evidence type="ECO:0000313" key="3">
    <source>
        <dbReference type="Proteomes" id="UP000653305"/>
    </source>
</evidence>
<accession>A0A830B1N2</accession>
<dbReference type="Proteomes" id="UP000653305">
    <property type="component" value="Unassembled WGS sequence"/>
</dbReference>
<evidence type="ECO:0000313" key="2">
    <source>
        <dbReference type="EMBL" id="GFP78818.1"/>
    </source>
</evidence>
<sequence length="102" mass="11549">MRIKKMKSIEARKDQDHHTKLPSPDRNERETKLVSRYHIEDVFEVIELLQSYFAKTRPGVALGVLTLLAMSLPFSQSHILAHALKVAKVLLGGGHVCIDIDF</sequence>
<gene>
    <name evidence="2" type="ORF">PHJA_000025300</name>
</gene>
<dbReference type="PANTHER" id="PTHR33782">
    <property type="entry name" value="OS01G0121600 PROTEIN"/>
    <property type="match status" value="1"/>
</dbReference>
<dbReference type="PANTHER" id="PTHR33782:SF27">
    <property type="entry name" value="PROTEIN, PUTATIVE-RELATED"/>
    <property type="match status" value="1"/>
</dbReference>
<feature type="compositionally biased region" description="Basic and acidic residues" evidence="1">
    <location>
        <begin position="7"/>
        <end position="29"/>
    </location>
</feature>
<reference evidence="2" key="1">
    <citation type="submission" date="2020-07" db="EMBL/GenBank/DDBJ databases">
        <title>Ethylene signaling mediates host invasion by parasitic plants.</title>
        <authorList>
            <person name="Yoshida S."/>
        </authorList>
    </citation>
    <scope>NUCLEOTIDE SEQUENCE</scope>
    <source>
        <strain evidence="2">Okayama</strain>
    </source>
</reference>
<proteinExistence type="predicted"/>
<dbReference type="AlphaFoldDB" id="A0A830B1N2"/>
<keyword evidence="3" id="KW-1185">Reference proteome</keyword>
<comment type="caution">
    <text evidence="2">The sequence shown here is derived from an EMBL/GenBank/DDBJ whole genome shotgun (WGS) entry which is preliminary data.</text>
</comment>